<dbReference type="Proteomes" id="UP000199163">
    <property type="component" value="Unassembled WGS sequence"/>
</dbReference>
<proteinExistence type="inferred from homology"/>
<evidence type="ECO:0000313" key="3">
    <source>
        <dbReference type="Proteomes" id="UP000199163"/>
    </source>
</evidence>
<evidence type="ECO:0000256" key="1">
    <source>
        <dbReference type="ARBA" id="ARBA00005254"/>
    </source>
</evidence>
<evidence type="ECO:0000313" key="2">
    <source>
        <dbReference type="EMBL" id="SDI40948.1"/>
    </source>
</evidence>
<evidence type="ECO:0008006" key="4">
    <source>
        <dbReference type="Google" id="ProtNLM"/>
    </source>
</evidence>
<dbReference type="EMBL" id="FNDK01000045">
    <property type="protein sequence ID" value="SDI40948.1"/>
    <property type="molecule type" value="Genomic_DNA"/>
</dbReference>
<feature type="non-terminal residue" evidence="2">
    <location>
        <position position="1"/>
    </location>
</feature>
<sequence>ELQNLLFRSDDAQEGLSAFLDKREANWSGK</sequence>
<gene>
    <name evidence="2" type="ORF">SAMN05192534_1451</name>
</gene>
<name>A0A1G8KC02_9BACI</name>
<accession>A0A1G8KC02</accession>
<dbReference type="InterPro" id="IPR029045">
    <property type="entry name" value="ClpP/crotonase-like_dom_sf"/>
</dbReference>
<keyword evidence="3" id="KW-1185">Reference proteome</keyword>
<protein>
    <recommendedName>
        <fullName evidence="4">Enoyl-CoA hydratase</fullName>
    </recommendedName>
</protein>
<dbReference type="Gene3D" id="1.10.12.10">
    <property type="entry name" value="Lyase 2-enoyl-coa Hydratase, Chain A, domain 2"/>
    <property type="match status" value="1"/>
</dbReference>
<comment type="similarity">
    <text evidence="1">Belongs to the enoyl-CoA hydratase/isomerase family.</text>
</comment>
<reference evidence="3" key="1">
    <citation type="submission" date="2016-10" db="EMBL/GenBank/DDBJ databases">
        <authorList>
            <person name="Varghese N."/>
            <person name="Submissions S."/>
        </authorList>
    </citation>
    <scope>NUCLEOTIDE SEQUENCE [LARGE SCALE GENOMIC DNA]</scope>
    <source>
        <strain evidence="3">DSM 21632</strain>
    </source>
</reference>
<dbReference type="AlphaFoldDB" id="A0A1G8KC02"/>
<organism evidence="2 3">
    <name type="scientific">Alteribacillus persepolensis</name>
    <dbReference type="NCBI Taxonomy" id="568899"/>
    <lineage>
        <taxon>Bacteria</taxon>
        <taxon>Bacillati</taxon>
        <taxon>Bacillota</taxon>
        <taxon>Bacilli</taxon>
        <taxon>Bacillales</taxon>
        <taxon>Bacillaceae</taxon>
        <taxon>Alteribacillus</taxon>
    </lineage>
</organism>
<dbReference type="SUPFAM" id="SSF52096">
    <property type="entry name" value="ClpP/crotonase"/>
    <property type="match status" value="1"/>
</dbReference>
<dbReference type="InterPro" id="IPR014748">
    <property type="entry name" value="Enoyl-CoA_hydra_C"/>
</dbReference>